<dbReference type="Proteomes" id="UP001499882">
    <property type="component" value="Unassembled WGS sequence"/>
</dbReference>
<evidence type="ECO:0000313" key="2">
    <source>
        <dbReference type="EMBL" id="GAA4743419.1"/>
    </source>
</evidence>
<keyword evidence="3" id="KW-1185">Reference proteome</keyword>
<feature type="domain" description="SnoaL-like" evidence="1">
    <location>
        <begin position="6"/>
        <end position="132"/>
    </location>
</feature>
<dbReference type="Gene3D" id="3.10.450.50">
    <property type="match status" value="1"/>
</dbReference>
<dbReference type="EMBL" id="BAABKN010000019">
    <property type="protein sequence ID" value="GAA4743419.1"/>
    <property type="molecule type" value="Genomic_DNA"/>
</dbReference>
<dbReference type="RefSeq" id="WP_345527639.1">
    <property type="nucleotide sequence ID" value="NZ_BAABKN010000019.1"/>
</dbReference>
<gene>
    <name evidence="2" type="ORF">GCM10023350_30150</name>
</gene>
<name>A0ABP8Z127_9ACTN</name>
<dbReference type="InterPro" id="IPR037401">
    <property type="entry name" value="SnoaL-like"/>
</dbReference>
<sequence length="150" mass="16903">MTDLRTVADHLGIQAAINTYAYGLDERRWEAWDEVFTADAVIDFRPMGGRLETPAEMSGRLSAPDPAWLFAQHPVVNVVIRLDGDTATAYSDYLVETGRRSDTPGELVRVSGGGSYEDTLVRTEAGWRISVRLVHMKWKQTRRVHDEIAR</sequence>
<dbReference type="InterPro" id="IPR032710">
    <property type="entry name" value="NTF2-like_dom_sf"/>
</dbReference>
<accession>A0ABP8Z127</accession>
<comment type="caution">
    <text evidence="2">The sequence shown here is derived from an EMBL/GenBank/DDBJ whole genome shotgun (WGS) entry which is preliminary data.</text>
</comment>
<dbReference type="SUPFAM" id="SSF54427">
    <property type="entry name" value="NTF2-like"/>
    <property type="match status" value="1"/>
</dbReference>
<reference evidence="3" key="1">
    <citation type="journal article" date="2019" name="Int. J. Syst. Evol. Microbiol.">
        <title>The Global Catalogue of Microorganisms (GCM) 10K type strain sequencing project: providing services to taxonomists for standard genome sequencing and annotation.</title>
        <authorList>
            <consortium name="The Broad Institute Genomics Platform"/>
            <consortium name="The Broad Institute Genome Sequencing Center for Infectious Disease"/>
            <person name="Wu L."/>
            <person name="Ma J."/>
        </authorList>
    </citation>
    <scope>NUCLEOTIDE SEQUENCE [LARGE SCALE GENOMIC DNA]</scope>
    <source>
        <strain evidence="3">JCM 18532</strain>
    </source>
</reference>
<organism evidence="2 3">
    <name type="scientific">Nocardioides endophyticus</name>
    <dbReference type="NCBI Taxonomy" id="1353775"/>
    <lineage>
        <taxon>Bacteria</taxon>
        <taxon>Bacillati</taxon>
        <taxon>Actinomycetota</taxon>
        <taxon>Actinomycetes</taxon>
        <taxon>Propionibacteriales</taxon>
        <taxon>Nocardioidaceae</taxon>
        <taxon>Nocardioides</taxon>
    </lineage>
</organism>
<evidence type="ECO:0000259" key="1">
    <source>
        <dbReference type="Pfam" id="PF13577"/>
    </source>
</evidence>
<protein>
    <submittedName>
        <fullName evidence="2">Nuclear transport factor 2 family protein</fullName>
    </submittedName>
</protein>
<evidence type="ECO:0000313" key="3">
    <source>
        <dbReference type="Proteomes" id="UP001499882"/>
    </source>
</evidence>
<proteinExistence type="predicted"/>
<dbReference type="Pfam" id="PF13577">
    <property type="entry name" value="SnoaL_4"/>
    <property type="match status" value="1"/>
</dbReference>